<dbReference type="Gene3D" id="3.30.420.10">
    <property type="entry name" value="Ribonuclease H-like superfamily/Ribonuclease H"/>
    <property type="match status" value="1"/>
</dbReference>
<proteinExistence type="predicted"/>
<dbReference type="WBParaSite" id="ACRNAN_scaffold667.g20103.t1">
    <property type="protein sequence ID" value="ACRNAN_scaffold667.g20103.t1"/>
    <property type="gene ID" value="ACRNAN_scaffold667.g20103"/>
</dbReference>
<keyword evidence="1" id="KW-1185">Reference proteome</keyword>
<evidence type="ECO:0000313" key="2">
    <source>
        <dbReference type="WBParaSite" id="ACRNAN_scaffold667.g20103.t1"/>
    </source>
</evidence>
<dbReference type="InterPro" id="IPR036397">
    <property type="entry name" value="RNaseH_sf"/>
</dbReference>
<organism evidence="1 2">
    <name type="scientific">Acrobeloides nanus</name>
    <dbReference type="NCBI Taxonomy" id="290746"/>
    <lineage>
        <taxon>Eukaryota</taxon>
        <taxon>Metazoa</taxon>
        <taxon>Ecdysozoa</taxon>
        <taxon>Nematoda</taxon>
        <taxon>Chromadorea</taxon>
        <taxon>Rhabditida</taxon>
        <taxon>Tylenchina</taxon>
        <taxon>Cephalobomorpha</taxon>
        <taxon>Cephaloboidea</taxon>
        <taxon>Cephalobidae</taxon>
        <taxon>Acrobeloides</taxon>
    </lineage>
</organism>
<evidence type="ECO:0000313" key="1">
    <source>
        <dbReference type="Proteomes" id="UP000887540"/>
    </source>
</evidence>
<dbReference type="Proteomes" id="UP000887540">
    <property type="component" value="Unplaced"/>
</dbReference>
<dbReference type="AlphaFoldDB" id="A0A914EBK3"/>
<accession>A0A914EBK3</accession>
<reference evidence="2" key="1">
    <citation type="submission" date="2022-11" db="UniProtKB">
        <authorList>
            <consortium name="WormBaseParasite"/>
        </authorList>
    </citation>
    <scope>IDENTIFICATION</scope>
</reference>
<protein>
    <submittedName>
        <fullName evidence="2">Uncharacterized protein</fullName>
    </submittedName>
</protein>
<dbReference type="GO" id="GO:0003676">
    <property type="term" value="F:nucleic acid binding"/>
    <property type="evidence" value="ECO:0007669"/>
    <property type="project" value="InterPro"/>
</dbReference>
<sequence length="71" mass="8202">MVIYTTYISSIFTILGHIFEGRNPEERKARLLEAVQAEIQHIPVERITSMVESMPRCIKAMIKARGYATKY</sequence>
<name>A0A914EBK3_9BILA</name>